<dbReference type="EMBL" id="SIDB01000012">
    <property type="protein sequence ID" value="KAI3425332.1"/>
    <property type="molecule type" value="Genomic_DNA"/>
</dbReference>
<protein>
    <recommendedName>
        <fullName evidence="7">S-adenosyl-L-methionine-dependent methyltransferase</fullName>
    </recommendedName>
</protein>
<dbReference type="SUPFAM" id="SSF53335">
    <property type="entry name" value="S-adenosyl-L-methionine-dependent methyltransferases"/>
    <property type="match status" value="1"/>
</dbReference>
<dbReference type="PANTHER" id="PTHR43619">
    <property type="entry name" value="S-ADENOSYL-L-METHIONINE-DEPENDENT METHYLTRANSFERASE YKTD-RELATED"/>
    <property type="match status" value="1"/>
</dbReference>
<dbReference type="GO" id="GO:0008168">
    <property type="term" value="F:methyltransferase activity"/>
    <property type="evidence" value="ECO:0007669"/>
    <property type="project" value="UniProtKB-KW"/>
</dbReference>
<feature type="chain" id="PRO_5039171969" description="S-adenosyl-L-methionine-dependent methyltransferase" evidence="4">
    <location>
        <begin position="19"/>
        <end position="557"/>
    </location>
</feature>
<evidence type="ECO:0000313" key="6">
    <source>
        <dbReference type="Proteomes" id="UP001055712"/>
    </source>
</evidence>
<keyword evidence="6" id="KW-1185">Reference proteome</keyword>
<feature type="signal peptide" evidence="4">
    <location>
        <begin position="1"/>
        <end position="18"/>
    </location>
</feature>
<proteinExistence type="predicted"/>
<dbReference type="InterPro" id="IPR007213">
    <property type="entry name" value="Ppm1/Ppm2/Tcmp"/>
</dbReference>
<evidence type="ECO:0000256" key="2">
    <source>
        <dbReference type="ARBA" id="ARBA00022679"/>
    </source>
</evidence>
<evidence type="ECO:0000256" key="1">
    <source>
        <dbReference type="ARBA" id="ARBA00022603"/>
    </source>
</evidence>
<evidence type="ECO:0000313" key="5">
    <source>
        <dbReference type="EMBL" id="KAI3425332.1"/>
    </source>
</evidence>
<comment type="caution">
    <text evidence="5">The sequence shown here is derived from an EMBL/GenBank/DDBJ whole genome shotgun (WGS) entry which is preliminary data.</text>
</comment>
<keyword evidence="4" id="KW-0732">Signal</keyword>
<dbReference type="PANTHER" id="PTHR43619:SF2">
    <property type="entry name" value="S-ADENOSYL-L-METHIONINE-DEPENDENT METHYLTRANSFERASES SUPERFAMILY PROTEIN"/>
    <property type="match status" value="1"/>
</dbReference>
<reference evidence="5" key="1">
    <citation type="journal article" date="2019" name="Plant J.">
        <title>Chlorella vulgaris genome assembly and annotation reveals the molecular basis for metabolic acclimation to high light conditions.</title>
        <authorList>
            <person name="Cecchin M."/>
            <person name="Marcolungo L."/>
            <person name="Rossato M."/>
            <person name="Girolomoni L."/>
            <person name="Cosentino E."/>
            <person name="Cuine S."/>
            <person name="Li-Beisson Y."/>
            <person name="Delledonne M."/>
            <person name="Ballottari M."/>
        </authorList>
    </citation>
    <scope>NUCLEOTIDE SEQUENCE</scope>
    <source>
        <strain evidence="5">211/11P</strain>
    </source>
</reference>
<reference evidence="5" key="2">
    <citation type="submission" date="2020-11" db="EMBL/GenBank/DDBJ databases">
        <authorList>
            <person name="Cecchin M."/>
            <person name="Marcolungo L."/>
            <person name="Rossato M."/>
            <person name="Girolomoni L."/>
            <person name="Cosentino E."/>
            <person name="Cuine S."/>
            <person name="Li-Beisson Y."/>
            <person name="Delledonne M."/>
            <person name="Ballottari M."/>
        </authorList>
    </citation>
    <scope>NUCLEOTIDE SEQUENCE</scope>
    <source>
        <strain evidence="5">211/11P</strain>
        <tissue evidence="5">Whole cell</tissue>
    </source>
</reference>
<evidence type="ECO:0000256" key="4">
    <source>
        <dbReference type="SAM" id="SignalP"/>
    </source>
</evidence>
<evidence type="ECO:0008006" key="7">
    <source>
        <dbReference type="Google" id="ProtNLM"/>
    </source>
</evidence>
<accession>A0A9D4YTJ7</accession>
<dbReference type="AlphaFoldDB" id="A0A9D4YTJ7"/>
<name>A0A9D4YTJ7_CHLVU</name>
<keyword evidence="2" id="KW-0808">Transferase</keyword>
<organism evidence="5 6">
    <name type="scientific">Chlorella vulgaris</name>
    <name type="common">Green alga</name>
    <dbReference type="NCBI Taxonomy" id="3077"/>
    <lineage>
        <taxon>Eukaryota</taxon>
        <taxon>Viridiplantae</taxon>
        <taxon>Chlorophyta</taxon>
        <taxon>core chlorophytes</taxon>
        <taxon>Trebouxiophyceae</taxon>
        <taxon>Chlorellales</taxon>
        <taxon>Chlorellaceae</taxon>
        <taxon>Chlorella clade</taxon>
        <taxon>Chlorella</taxon>
    </lineage>
</organism>
<feature type="compositionally biased region" description="Low complexity" evidence="3">
    <location>
        <begin position="457"/>
        <end position="471"/>
    </location>
</feature>
<dbReference type="GO" id="GO:0032259">
    <property type="term" value="P:methylation"/>
    <property type="evidence" value="ECO:0007669"/>
    <property type="project" value="UniProtKB-KW"/>
</dbReference>
<feature type="compositionally biased region" description="Low complexity" evidence="3">
    <location>
        <begin position="437"/>
        <end position="449"/>
    </location>
</feature>
<dbReference type="Pfam" id="PF04072">
    <property type="entry name" value="LCM"/>
    <property type="match status" value="1"/>
</dbReference>
<dbReference type="Proteomes" id="UP001055712">
    <property type="component" value="Unassembled WGS sequence"/>
</dbReference>
<keyword evidence="1" id="KW-0489">Methyltransferase</keyword>
<evidence type="ECO:0000256" key="3">
    <source>
        <dbReference type="SAM" id="MobiDB-lite"/>
    </source>
</evidence>
<gene>
    <name evidence="5" type="ORF">D9Q98_009096</name>
</gene>
<feature type="region of interest" description="Disordered" evidence="3">
    <location>
        <begin position="508"/>
        <end position="541"/>
    </location>
</feature>
<dbReference type="InterPro" id="IPR029063">
    <property type="entry name" value="SAM-dependent_MTases_sf"/>
</dbReference>
<feature type="compositionally biased region" description="Low complexity" evidence="3">
    <location>
        <begin position="402"/>
        <end position="419"/>
    </location>
</feature>
<sequence>MPTTSLLLHCIALGHSSAAQLTGFDAEGGTDVRDGQLAAAFAEHLVGGWRHLSYTPGWRWHLQNVLESPCFGVPGLCTYNAARAVWIRQQVQAAVEGDSCRQVVVLRAGWSTWSHSLAQPGVQFYEVDSRQAVQRKKEALDALLPSWRRAARRPRFVEVDFSGSVKALITELTGAGFDPSLRCTVVAEGLLAYLSQDQADNLVRDLSALCAPGSRFLFDCLHAEALESSSGDLLPGFAALAAAAANKGQPLRLGLKPAFSAMVKYFQPRQFRVAQVVQPRDLAAFWKQHQQAAATAHKAAGQAAAAAPATKAALPPPPSPEVFGSLPYVPEYFSLVAVTKIDSRLMLRRAATGSSPTSGEEAAALGGGMSGWLAAGTAAALTSPSCVVRSLAFLLWGGARLQAQPTSSSPPTAPVRVPALLPPPPLHHQRSTEWSLAAGPSQPAAASDASGDDSRRQQPMAAETTSSAAVAAAAVVPGPPPEATPSSSRLQETALHHAMSIGPMQEQCLVPGSSHDRAHLLGGAVSGSTDGSAQRPASANDETAWSEASMFSFSLFF</sequence>
<feature type="region of interest" description="Disordered" evidence="3">
    <location>
        <begin position="402"/>
        <end position="471"/>
    </location>
</feature>
<dbReference type="OrthoDB" id="514814at2759"/>
<feature type="compositionally biased region" description="Polar residues" evidence="3">
    <location>
        <begin position="526"/>
        <end position="541"/>
    </location>
</feature>
<dbReference type="Gene3D" id="3.40.50.150">
    <property type="entry name" value="Vaccinia Virus protein VP39"/>
    <property type="match status" value="1"/>
</dbReference>